<keyword evidence="3 5" id="KW-0732">Signal</keyword>
<dbReference type="Gene3D" id="1.10.530.10">
    <property type="match status" value="1"/>
</dbReference>
<evidence type="ECO:0000256" key="5">
    <source>
        <dbReference type="SAM" id="SignalP"/>
    </source>
</evidence>
<gene>
    <name evidence="7" type="ORF">ACFOEK_13995</name>
</gene>
<dbReference type="SUPFAM" id="SSF53955">
    <property type="entry name" value="Lysozyme-like"/>
    <property type="match status" value="1"/>
</dbReference>
<evidence type="ECO:0000313" key="8">
    <source>
        <dbReference type="Proteomes" id="UP001595476"/>
    </source>
</evidence>
<keyword evidence="4" id="KW-0998">Cell outer membrane</keyword>
<dbReference type="SMART" id="SM00062">
    <property type="entry name" value="PBPb"/>
    <property type="match status" value="2"/>
</dbReference>
<dbReference type="CDD" id="cd01009">
    <property type="entry name" value="PBP2_YfhD_N"/>
    <property type="match status" value="1"/>
</dbReference>
<name>A0ABV7HE82_9GAMM</name>
<dbReference type="InterPro" id="IPR023346">
    <property type="entry name" value="Lysozyme-like_dom_sf"/>
</dbReference>
<dbReference type="InterPro" id="IPR008258">
    <property type="entry name" value="Transglycosylase_SLT_dom_1"/>
</dbReference>
<dbReference type="Gene3D" id="3.40.190.10">
    <property type="entry name" value="Periplasmic binding protein-like II"/>
    <property type="match status" value="4"/>
</dbReference>
<evidence type="ECO:0000259" key="6">
    <source>
        <dbReference type="SMART" id="SM00062"/>
    </source>
</evidence>
<dbReference type="InterPro" id="IPR001638">
    <property type="entry name" value="Solute-binding_3/MltF_N"/>
</dbReference>
<proteinExistence type="inferred from homology"/>
<reference evidence="8" key="1">
    <citation type="journal article" date="2019" name="Int. J. Syst. Evol. Microbiol.">
        <title>The Global Catalogue of Microorganisms (GCM) 10K type strain sequencing project: providing services to taxonomists for standard genome sequencing and annotation.</title>
        <authorList>
            <consortium name="The Broad Institute Genomics Platform"/>
            <consortium name="The Broad Institute Genome Sequencing Center for Infectious Disease"/>
            <person name="Wu L."/>
            <person name="Ma J."/>
        </authorList>
    </citation>
    <scope>NUCLEOTIDE SEQUENCE [LARGE SCALE GENOMIC DNA]</scope>
    <source>
        <strain evidence="8">KCTC 52438</strain>
    </source>
</reference>
<evidence type="ECO:0000256" key="2">
    <source>
        <dbReference type="ARBA" id="ARBA00010333"/>
    </source>
</evidence>
<evidence type="ECO:0000256" key="4">
    <source>
        <dbReference type="ARBA" id="ARBA00023237"/>
    </source>
</evidence>
<organism evidence="7 8">
    <name type="scientific">Litoribrevibacter euphylliae</name>
    <dbReference type="NCBI Taxonomy" id="1834034"/>
    <lineage>
        <taxon>Bacteria</taxon>
        <taxon>Pseudomonadati</taxon>
        <taxon>Pseudomonadota</taxon>
        <taxon>Gammaproteobacteria</taxon>
        <taxon>Oceanospirillales</taxon>
        <taxon>Oceanospirillaceae</taxon>
        <taxon>Litoribrevibacter</taxon>
    </lineage>
</organism>
<feature type="chain" id="PRO_5045612753" evidence="5">
    <location>
        <begin position="19"/>
        <end position="687"/>
    </location>
</feature>
<dbReference type="PANTHER" id="PTHR35936">
    <property type="entry name" value="MEMBRANE-BOUND LYTIC MUREIN TRANSGLYCOSYLASE F"/>
    <property type="match status" value="1"/>
</dbReference>
<dbReference type="CDD" id="cd13403">
    <property type="entry name" value="MLTF-like"/>
    <property type="match status" value="1"/>
</dbReference>
<evidence type="ECO:0000313" key="7">
    <source>
        <dbReference type="EMBL" id="MFC3152147.1"/>
    </source>
</evidence>
<dbReference type="Pfam" id="PF01464">
    <property type="entry name" value="SLT"/>
    <property type="match status" value="1"/>
</dbReference>
<comment type="similarity">
    <text evidence="2">Belongs to the bacterial solute-binding protein 3 family.</text>
</comment>
<comment type="subcellular location">
    <subcellularLocation>
        <location evidence="1">Cell outer membrane</location>
        <topology evidence="1">Peripheral membrane protein</topology>
    </subcellularLocation>
</comment>
<keyword evidence="8" id="KW-1185">Reference proteome</keyword>
<sequence length="687" mass="78332">MPLFSYLSILLFSLFLVACTKEPTDHASSAKTSTAKSEPRDLSDIYKSGVIRVLSPDWDQLDYLPREGTPANRYRAMITEFAIKHDLTIEWIYVDRFAQLSEKLLSGEGDLVVANMTVTKERSQQLLFTVPVEHIEEWLVVRPDPELKEVHDLALANIVVPQGSAFKVTLDKVAKPGWNVVEKAKNASPQALVDDVLSGRYTATVVDSNVGEWLLTGLDLSVLGSLGNPRDIAWAVHPESPNLLSALNQFLHEYQLAEVQSDYTGDWSEIVERRTLRMITRNSSDSYFMWRGELMGYEYDLIKKFADRHDLYLDVIVADGQDMIDLLLQGKGDLIASSQARLASRRARGVEFTRPYNVVDEVLIGRSGLELTSLEELSGFTVMVEANSSYREGLLALKQQGIDFQLVSPDDLEINDEADLMGLVTDGIVDFTVVDNHLAARELLDRPDLQVYLSVTADVGHGWAVRKDNKELLAKLNQYIKKHYRGLFFNVTWQKYFDTERGKFLGRDPLEISGQLSPYDSIVRPLAKDKRFDWRMIVSQMYQESRFNPKARSHVGAKGLMQVLPRTGKELGIHDLYNPEANIRAGVFYLDWVRDRFPKQLVPAERVLFALAGYNAGYGHVQDARRLARKKGWNPDQWFGSVEKAMLLLSKRKYYRNARFGYVRGREPVEYVRQIQRRYQGYQSIAR</sequence>
<dbReference type="Pfam" id="PF00497">
    <property type="entry name" value="SBP_bac_3"/>
    <property type="match status" value="2"/>
</dbReference>
<dbReference type="PANTHER" id="PTHR35936:SF32">
    <property type="entry name" value="MEMBRANE-BOUND LYTIC MUREIN TRANSGLYCOSYLASE F"/>
    <property type="match status" value="1"/>
</dbReference>
<accession>A0ABV7HE82</accession>
<evidence type="ECO:0000256" key="1">
    <source>
        <dbReference type="ARBA" id="ARBA00004339"/>
    </source>
</evidence>
<feature type="signal peptide" evidence="5">
    <location>
        <begin position="1"/>
        <end position="18"/>
    </location>
</feature>
<feature type="domain" description="Solute-binding protein family 3/N-terminal" evidence="6">
    <location>
        <begin position="50"/>
        <end position="271"/>
    </location>
</feature>
<dbReference type="Proteomes" id="UP001595476">
    <property type="component" value="Unassembled WGS sequence"/>
</dbReference>
<dbReference type="RefSeq" id="WP_386721989.1">
    <property type="nucleotide sequence ID" value="NZ_JBHRSZ010000006.1"/>
</dbReference>
<dbReference type="SUPFAM" id="SSF53850">
    <property type="entry name" value="Periplasmic binding protein-like II"/>
    <property type="match status" value="2"/>
</dbReference>
<dbReference type="EMBL" id="JBHRSZ010000006">
    <property type="protein sequence ID" value="MFC3152147.1"/>
    <property type="molecule type" value="Genomic_DNA"/>
</dbReference>
<evidence type="ECO:0000256" key="3">
    <source>
        <dbReference type="ARBA" id="ARBA00022729"/>
    </source>
</evidence>
<protein>
    <submittedName>
        <fullName evidence="7">Transporter substrate-binding domain-containing protein</fullName>
    </submittedName>
</protein>
<feature type="domain" description="Solute-binding protein family 3/N-terminal" evidence="6">
    <location>
        <begin position="275"/>
        <end position="500"/>
    </location>
</feature>
<keyword evidence="4" id="KW-0472">Membrane</keyword>
<comment type="caution">
    <text evidence="7">The sequence shown here is derived from an EMBL/GenBank/DDBJ whole genome shotgun (WGS) entry which is preliminary data.</text>
</comment>